<keyword evidence="7" id="KW-1278">Translocase</keyword>
<evidence type="ECO:0000256" key="6">
    <source>
        <dbReference type="ARBA" id="ARBA00022840"/>
    </source>
</evidence>
<sequence length="364" mass="39148">MTADPTPIEASFTGRLGNFALDMALSAPGHGVTALFGPSGCGKTTFLRCVAGLTRLPGRLSVGGEVWQDGRTFRATHRRPLGYVFQEASLFAHLSVRGNLDYGRRRVARGGVREAIAFDDVVEWLGIAHLLERAVTHLSGGERQRVAIARALLGQPRLLLMDEPLAALDRDSRQDILPYLERLHDALSIPVLYVSHDLAEVERLADHLVLVEAGRVRAAGPLGQLLADPALPLAGLPDAAAVLEAEVVGHEPEYGLVRLRHAAGDLLVPGGRWPVGRRQRLKVLAADVSLGRRPPVDTSILNTLPGRVVGHRESPGHQVTVFLDLPGGADRLLARVSLKSWQALGLAEGETVYARIKAAALDRA</sequence>
<evidence type="ECO:0000256" key="7">
    <source>
        <dbReference type="ARBA" id="ARBA00022967"/>
    </source>
</evidence>
<dbReference type="Pfam" id="PF00005">
    <property type="entry name" value="ABC_tran"/>
    <property type="match status" value="1"/>
</dbReference>
<evidence type="ECO:0000256" key="1">
    <source>
        <dbReference type="ARBA" id="ARBA00022448"/>
    </source>
</evidence>
<protein>
    <submittedName>
        <fullName evidence="12">Molybdate transport system ATP-binding protein</fullName>
    </submittedName>
</protein>
<dbReference type="Gene3D" id="2.40.50.100">
    <property type="match status" value="1"/>
</dbReference>
<dbReference type="Pfam" id="PF03459">
    <property type="entry name" value="TOBE"/>
    <property type="match status" value="1"/>
</dbReference>
<evidence type="ECO:0000259" key="11">
    <source>
        <dbReference type="PROSITE" id="PS51866"/>
    </source>
</evidence>
<dbReference type="SUPFAM" id="SSF50331">
    <property type="entry name" value="MOP-like"/>
    <property type="match status" value="1"/>
</dbReference>
<dbReference type="NCBIfam" id="TIGR02142">
    <property type="entry name" value="modC_ABC"/>
    <property type="match status" value="1"/>
</dbReference>
<dbReference type="Gene3D" id="3.40.50.300">
    <property type="entry name" value="P-loop containing nucleotide triphosphate hydrolases"/>
    <property type="match status" value="1"/>
</dbReference>
<dbReference type="PANTHER" id="PTHR43514:SF10">
    <property type="entry name" value="MOLYBDENUM IMPORT ATP-BINDING PROTEIN MODC 2"/>
    <property type="match status" value="1"/>
</dbReference>
<dbReference type="GO" id="GO:0140359">
    <property type="term" value="F:ABC-type transporter activity"/>
    <property type="evidence" value="ECO:0007669"/>
    <property type="project" value="InterPro"/>
</dbReference>
<dbReference type="InterPro" id="IPR004606">
    <property type="entry name" value="Mop_domain"/>
</dbReference>
<dbReference type="OrthoDB" id="9802264at2"/>
<dbReference type="InterPro" id="IPR005116">
    <property type="entry name" value="Transp-assoc_OB_typ1"/>
</dbReference>
<dbReference type="RefSeq" id="WP_092621966.1">
    <property type="nucleotide sequence ID" value="NZ_FNCV01000019.1"/>
</dbReference>
<keyword evidence="13" id="KW-1185">Reference proteome</keyword>
<keyword evidence="4" id="KW-0997">Cell inner membrane</keyword>
<evidence type="ECO:0000256" key="4">
    <source>
        <dbReference type="ARBA" id="ARBA00022519"/>
    </source>
</evidence>
<proteinExistence type="predicted"/>
<dbReference type="GO" id="GO:0005524">
    <property type="term" value="F:ATP binding"/>
    <property type="evidence" value="ECO:0007669"/>
    <property type="project" value="UniProtKB-KW"/>
</dbReference>
<evidence type="ECO:0000313" key="12">
    <source>
        <dbReference type="EMBL" id="SDH89294.1"/>
    </source>
</evidence>
<keyword evidence="8" id="KW-0472">Membrane</keyword>
<dbReference type="PANTHER" id="PTHR43514">
    <property type="entry name" value="ABC TRANSPORTER I FAMILY MEMBER 10"/>
    <property type="match status" value="1"/>
</dbReference>
<reference evidence="13" key="1">
    <citation type="submission" date="2016-10" db="EMBL/GenBank/DDBJ databases">
        <authorList>
            <person name="Varghese N."/>
            <person name="Submissions S."/>
        </authorList>
    </citation>
    <scope>NUCLEOTIDE SEQUENCE [LARGE SCALE GENOMIC DNA]</scope>
    <source>
        <strain evidence="13">930I</strain>
    </source>
</reference>
<dbReference type="AlphaFoldDB" id="A0A1G8G4G0"/>
<evidence type="ECO:0000256" key="9">
    <source>
        <dbReference type="PROSITE-ProRule" id="PRU01213"/>
    </source>
</evidence>
<keyword evidence="1" id="KW-0813">Transport</keyword>
<dbReference type="EMBL" id="FNCV01000019">
    <property type="protein sequence ID" value="SDH89294.1"/>
    <property type="molecule type" value="Genomic_DNA"/>
</dbReference>
<evidence type="ECO:0000313" key="13">
    <source>
        <dbReference type="Proteomes" id="UP000217076"/>
    </source>
</evidence>
<evidence type="ECO:0000256" key="8">
    <source>
        <dbReference type="ARBA" id="ARBA00023136"/>
    </source>
</evidence>
<evidence type="ECO:0000256" key="5">
    <source>
        <dbReference type="ARBA" id="ARBA00022741"/>
    </source>
</evidence>
<dbReference type="PROSITE" id="PS51866">
    <property type="entry name" value="MOP"/>
    <property type="match status" value="1"/>
</dbReference>
<feature type="domain" description="Mop" evidence="11">
    <location>
        <begin position="297"/>
        <end position="364"/>
    </location>
</feature>
<evidence type="ECO:0000256" key="2">
    <source>
        <dbReference type="ARBA" id="ARBA00022475"/>
    </source>
</evidence>
<dbReference type="PROSITE" id="PS00211">
    <property type="entry name" value="ABC_TRANSPORTER_1"/>
    <property type="match status" value="1"/>
</dbReference>
<dbReference type="InterPro" id="IPR027417">
    <property type="entry name" value="P-loop_NTPase"/>
</dbReference>
<feature type="domain" description="ABC transporter" evidence="10">
    <location>
        <begin position="5"/>
        <end position="238"/>
    </location>
</feature>
<dbReference type="GO" id="GO:0016020">
    <property type="term" value="C:membrane"/>
    <property type="evidence" value="ECO:0007669"/>
    <property type="project" value="InterPro"/>
</dbReference>
<dbReference type="STRING" id="83401.SAMN05421742_1197"/>
<keyword evidence="5" id="KW-0547">Nucleotide-binding</keyword>
<name>A0A1G8G4G0_9PROT</name>
<keyword evidence="6 12" id="KW-0067">ATP-binding</keyword>
<dbReference type="SUPFAM" id="SSF52540">
    <property type="entry name" value="P-loop containing nucleoside triphosphate hydrolases"/>
    <property type="match status" value="1"/>
</dbReference>
<dbReference type="Proteomes" id="UP000217076">
    <property type="component" value="Unassembled WGS sequence"/>
</dbReference>
<evidence type="ECO:0000259" key="10">
    <source>
        <dbReference type="PROSITE" id="PS50893"/>
    </source>
</evidence>
<dbReference type="PROSITE" id="PS50893">
    <property type="entry name" value="ABC_TRANSPORTER_2"/>
    <property type="match status" value="1"/>
</dbReference>
<organism evidence="12 13">
    <name type="scientific">Roseospirillum parvum</name>
    <dbReference type="NCBI Taxonomy" id="83401"/>
    <lineage>
        <taxon>Bacteria</taxon>
        <taxon>Pseudomonadati</taxon>
        <taxon>Pseudomonadota</taxon>
        <taxon>Alphaproteobacteria</taxon>
        <taxon>Rhodospirillales</taxon>
        <taxon>Rhodospirillaceae</taxon>
        <taxon>Roseospirillum</taxon>
    </lineage>
</organism>
<dbReference type="SMART" id="SM00382">
    <property type="entry name" value="AAA"/>
    <property type="match status" value="1"/>
</dbReference>
<dbReference type="InterPro" id="IPR017871">
    <property type="entry name" value="ABC_transporter-like_CS"/>
</dbReference>
<dbReference type="GO" id="GO:0015098">
    <property type="term" value="F:molybdate ion transmembrane transporter activity"/>
    <property type="evidence" value="ECO:0007669"/>
    <property type="project" value="InterPro"/>
</dbReference>
<keyword evidence="2" id="KW-1003">Cell membrane</keyword>
<dbReference type="InterPro" id="IPR003439">
    <property type="entry name" value="ABC_transporter-like_ATP-bd"/>
</dbReference>
<dbReference type="InterPro" id="IPR003593">
    <property type="entry name" value="AAA+_ATPase"/>
</dbReference>
<dbReference type="InterPro" id="IPR011868">
    <property type="entry name" value="ModC_ABC_ATP-bd"/>
</dbReference>
<accession>A0A1G8G4G0</accession>
<evidence type="ECO:0000256" key="3">
    <source>
        <dbReference type="ARBA" id="ARBA00022505"/>
    </source>
</evidence>
<dbReference type="InterPro" id="IPR008995">
    <property type="entry name" value="Mo/tungstate-bd_C_term_dom"/>
</dbReference>
<gene>
    <name evidence="12" type="ORF">SAMN05421742_1197</name>
</gene>
<dbReference type="InterPro" id="IPR050334">
    <property type="entry name" value="Molybdenum_import_ModC"/>
</dbReference>
<dbReference type="GO" id="GO:0016887">
    <property type="term" value="F:ATP hydrolysis activity"/>
    <property type="evidence" value="ECO:0007669"/>
    <property type="project" value="InterPro"/>
</dbReference>
<keyword evidence="3 9" id="KW-0500">Molybdenum</keyword>